<feature type="domain" description="Glutamyl/glutaminyl-tRNA synthetase class Ib catalytic" evidence="11">
    <location>
        <begin position="33"/>
        <end position="339"/>
    </location>
</feature>
<dbReference type="FunFam" id="1.10.1160.10:FF:000001">
    <property type="entry name" value="Glutamine--tRNA ligase"/>
    <property type="match status" value="1"/>
</dbReference>
<dbReference type="GO" id="GO:0004819">
    <property type="term" value="F:glutamine-tRNA ligase activity"/>
    <property type="evidence" value="ECO:0007669"/>
    <property type="project" value="UniProtKB-UniRule"/>
</dbReference>
<feature type="short sequence motif" description="'KMSKS' region" evidence="9">
    <location>
        <begin position="273"/>
        <end position="277"/>
    </location>
</feature>
<evidence type="ECO:0000256" key="7">
    <source>
        <dbReference type="ARBA" id="ARBA00023146"/>
    </source>
</evidence>
<evidence type="ECO:0000256" key="5">
    <source>
        <dbReference type="ARBA" id="ARBA00022840"/>
    </source>
</evidence>
<dbReference type="FunFam" id="3.90.800.10:FF:000001">
    <property type="entry name" value="Glutamine--tRNA ligase"/>
    <property type="match status" value="1"/>
</dbReference>
<dbReference type="InterPro" id="IPR020056">
    <property type="entry name" value="Rbsml_bL25/Gln-tRNA_synth_N"/>
</dbReference>
<dbReference type="GO" id="GO:0005829">
    <property type="term" value="C:cytosol"/>
    <property type="evidence" value="ECO:0007669"/>
    <property type="project" value="TreeGrafter"/>
</dbReference>
<evidence type="ECO:0000256" key="6">
    <source>
        <dbReference type="ARBA" id="ARBA00022917"/>
    </source>
</evidence>
<comment type="subcellular location">
    <subcellularLocation>
        <location evidence="9">Cytoplasm</location>
    </subcellularLocation>
</comment>
<dbReference type="FunFam" id="2.40.240.10:FF:000001">
    <property type="entry name" value="Glutamine--tRNA ligase"/>
    <property type="match status" value="1"/>
</dbReference>
<dbReference type="Proteomes" id="UP000504844">
    <property type="component" value="Chromosome"/>
</dbReference>
<dbReference type="InterPro" id="IPR001412">
    <property type="entry name" value="aa-tRNA-synth_I_CS"/>
</dbReference>
<feature type="domain" description="Glutamyl/glutaminyl-tRNA synthetase class Ib anti-codon binding" evidence="12">
    <location>
        <begin position="345"/>
        <end position="445"/>
    </location>
</feature>
<evidence type="ECO:0000256" key="2">
    <source>
        <dbReference type="ARBA" id="ARBA00022490"/>
    </source>
</evidence>
<dbReference type="SUPFAM" id="SSF50715">
    <property type="entry name" value="Ribosomal protein L25-like"/>
    <property type="match status" value="1"/>
</dbReference>
<dbReference type="Gene3D" id="3.40.50.620">
    <property type="entry name" value="HUPs"/>
    <property type="match status" value="1"/>
</dbReference>
<reference evidence="14 15" key="1">
    <citation type="submission" date="2020-05" db="EMBL/GenBank/DDBJ databases">
        <title>Complete genome sequence of Deefgea sp. D17.</title>
        <authorList>
            <person name="Bae J.-W."/>
            <person name="Han J.E."/>
        </authorList>
    </citation>
    <scope>NUCLEOTIDE SEQUENCE [LARGE SCALE GENOMIC DNA]</scope>
    <source>
        <strain evidence="14 15">D17</strain>
    </source>
</reference>
<evidence type="ECO:0000313" key="14">
    <source>
        <dbReference type="EMBL" id="QKJ68046.1"/>
    </source>
</evidence>
<dbReference type="PANTHER" id="PTHR43097">
    <property type="entry name" value="GLUTAMINE-TRNA LIGASE"/>
    <property type="match status" value="1"/>
</dbReference>
<feature type="binding site" evidence="9">
    <location>
        <begin position="46"/>
        <end position="52"/>
    </location>
    <ligand>
        <name>ATP</name>
        <dbReference type="ChEBI" id="CHEBI:30616"/>
    </ligand>
</feature>
<protein>
    <recommendedName>
        <fullName evidence="9">Glutamine--tRNA ligase</fullName>
        <ecNumber evidence="9">6.1.1.18</ecNumber>
    </recommendedName>
    <alternativeName>
        <fullName evidence="9">Glutaminyl-tRNA synthetase</fullName>
        <shortName evidence="9">GlnRS</shortName>
    </alternativeName>
</protein>
<evidence type="ECO:0000313" key="15">
    <source>
        <dbReference type="Proteomes" id="UP000504844"/>
    </source>
</evidence>
<evidence type="ECO:0000259" key="12">
    <source>
        <dbReference type="Pfam" id="PF03950"/>
    </source>
</evidence>
<dbReference type="Pfam" id="PF03950">
    <property type="entry name" value="tRNA-synt_1c_C"/>
    <property type="match status" value="1"/>
</dbReference>
<dbReference type="EMBL" id="CP054143">
    <property type="protein sequence ID" value="QKJ68046.1"/>
    <property type="molecule type" value="Genomic_DNA"/>
</dbReference>
<evidence type="ECO:0000256" key="9">
    <source>
        <dbReference type="HAMAP-Rule" id="MF_00126"/>
    </source>
</evidence>
<organism evidence="14 15">
    <name type="scientific">Deefgea piscis</name>
    <dbReference type="NCBI Taxonomy" id="2739061"/>
    <lineage>
        <taxon>Bacteria</taxon>
        <taxon>Pseudomonadati</taxon>
        <taxon>Pseudomonadota</taxon>
        <taxon>Betaproteobacteria</taxon>
        <taxon>Neisseriales</taxon>
        <taxon>Chitinibacteraceae</taxon>
        <taxon>Deefgea</taxon>
    </lineage>
</organism>
<dbReference type="PANTHER" id="PTHR43097:SF5">
    <property type="entry name" value="GLUTAMATE--TRNA LIGASE"/>
    <property type="match status" value="1"/>
</dbReference>
<evidence type="ECO:0000259" key="13">
    <source>
        <dbReference type="Pfam" id="PF20974"/>
    </source>
</evidence>
<dbReference type="Pfam" id="PF20974">
    <property type="entry name" value="tRNA-synt_1c_C2"/>
    <property type="match status" value="1"/>
</dbReference>
<dbReference type="Pfam" id="PF00749">
    <property type="entry name" value="tRNA-synt_1c"/>
    <property type="match status" value="1"/>
</dbReference>
<sequence length="564" mass="64155">MSPAASAETAPVNSNFIRQIIDADLASGKHTAVQTRFPPEPNGYLHIGHAKSICLNFGIAQDYNGLCNLRMDDTNPEKENIEYAAAIEDDVRWLGFAWNGDARHSSDYFEQLYGYAVELINAGKAYVCELNAEQMRDYRGDFQKPGRNSPFRDRTPAENLDLFTRMRAGEFEDGSKTLRVKIDMQSPNLNMRDPVIYRIKRATHIKTGDSWCIYPMYDYTHCISDALEGITHSLCTLEFEDHRPLYDWVLDNISLECHPQQIEFSRLELLYSITSKRKLNQLVTGNFVSGWDDPRMTTISGMRRRGYSPEGIRLFAQRIGVSKGENIIDFTTLEGAVREQLEGSSPRVMAVLNPLKVTLTNFEAGVTGSRTAPFHPHHEEFGEREIPIAREIWIEQDDFAEEPPKGWQRLTVGSEVRLRYSYVIKCDEVVKDADGKVIELRCSLDTETLGKNPEGRKVKGVIHWISAEHAVPATVNLYERLFTEARPDAVRGEDGQYVDFTQFINPESLKTITAYVESCVVNAAPETRYQFERLGYFITDRHNHQAGGTPVFNRTVTLKDSWAK</sequence>
<dbReference type="InterPro" id="IPR011035">
    <property type="entry name" value="Ribosomal_bL25/Gln-tRNA_synth"/>
</dbReference>
<dbReference type="InterPro" id="IPR050132">
    <property type="entry name" value="Gln/Glu-tRNA_Ligase"/>
</dbReference>
<dbReference type="SUPFAM" id="SSF52374">
    <property type="entry name" value="Nucleotidylyl transferase"/>
    <property type="match status" value="1"/>
</dbReference>
<feature type="short sequence motif" description="'HIGH' region" evidence="9">
    <location>
        <begin position="39"/>
        <end position="49"/>
    </location>
</feature>
<dbReference type="Gene3D" id="2.40.240.10">
    <property type="entry name" value="Ribosomal Protein L25, Chain P"/>
    <property type="match status" value="2"/>
</dbReference>
<dbReference type="NCBIfam" id="NF011291">
    <property type="entry name" value="PRK14703.1"/>
    <property type="match status" value="1"/>
</dbReference>
<dbReference type="InterPro" id="IPR022861">
    <property type="entry name" value="Gln_tRNA_ligase_bac"/>
</dbReference>
<keyword evidence="7 9" id="KW-0030">Aminoacyl-tRNA synthetase</keyword>
<comment type="subunit">
    <text evidence="9">Monomer.</text>
</comment>
<dbReference type="InterPro" id="IPR020059">
    <property type="entry name" value="Glu/Gln-tRNA-synth_Ib_codon-bd"/>
</dbReference>
<dbReference type="EC" id="6.1.1.18" evidence="9"/>
<dbReference type="Gene3D" id="1.10.1160.10">
    <property type="entry name" value="Glutamyl-trna Synthetase, Domain 2"/>
    <property type="match status" value="1"/>
</dbReference>
<evidence type="ECO:0000256" key="1">
    <source>
        <dbReference type="ARBA" id="ARBA00005594"/>
    </source>
</evidence>
<dbReference type="GO" id="GO:0006424">
    <property type="term" value="P:glutamyl-tRNA aminoacylation"/>
    <property type="evidence" value="ECO:0007669"/>
    <property type="project" value="UniProtKB-UniRule"/>
</dbReference>
<dbReference type="NCBIfam" id="TIGR00440">
    <property type="entry name" value="glnS"/>
    <property type="match status" value="1"/>
</dbReference>
<keyword evidence="3 9" id="KW-0436">Ligase</keyword>
<feature type="domain" description="tRNA synthetases class I (E and Q) anti-codon binding" evidence="13">
    <location>
        <begin position="461"/>
        <end position="540"/>
    </location>
</feature>
<dbReference type="PROSITE" id="PS00178">
    <property type="entry name" value="AA_TRNA_LIGASE_I"/>
    <property type="match status" value="1"/>
</dbReference>
<feature type="binding site" evidence="9">
    <location>
        <position position="217"/>
    </location>
    <ligand>
        <name>L-glutamine</name>
        <dbReference type="ChEBI" id="CHEBI:58359"/>
    </ligand>
</feature>
<dbReference type="PRINTS" id="PR00987">
    <property type="entry name" value="TRNASYNTHGLU"/>
</dbReference>
<feature type="binding site" evidence="9">
    <location>
        <begin position="40"/>
        <end position="42"/>
    </location>
    <ligand>
        <name>ATP</name>
        <dbReference type="ChEBI" id="CHEBI:30616"/>
    </ligand>
</feature>
<dbReference type="InterPro" id="IPR020058">
    <property type="entry name" value="Glu/Gln-tRNA-synth_Ib_cat-dom"/>
</dbReference>
<dbReference type="GO" id="GO:0006425">
    <property type="term" value="P:glutaminyl-tRNA aminoacylation"/>
    <property type="evidence" value="ECO:0007669"/>
    <property type="project" value="UniProtKB-UniRule"/>
</dbReference>
<dbReference type="InterPro" id="IPR000924">
    <property type="entry name" value="Glu/Gln-tRNA-synth"/>
</dbReference>
<keyword evidence="6 9" id="KW-0648">Protein biosynthesis</keyword>
<evidence type="ECO:0000256" key="4">
    <source>
        <dbReference type="ARBA" id="ARBA00022741"/>
    </source>
</evidence>
<keyword evidence="5 9" id="KW-0067">ATP-binding</keyword>
<feature type="binding site" evidence="9">
    <location>
        <begin position="266"/>
        <end position="267"/>
    </location>
    <ligand>
        <name>ATP</name>
        <dbReference type="ChEBI" id="CHEBI:30616"/>
    </ligand>
</feature>
<comment type="similarity">
    <text evidence="1 9 10">Belongs to the class-I aminoacyl-tRNA synthetase family.</text>
</comment>
<name>A0A6M8SWR5_9NEIS</name>
<dbReference type="Gene3D" id="3.90.800.10">
    <property type="entry name" value="Glutamyl-tRNA Synthetase, Domain 3"/>
    <property type="match status" value="1"/>
</dbReference>
<dbReference type="InterPro" id="IPR049437">
    <property type="entry name" value="tRNA-synt_1c_C2"/>
</dbReference>
<keyword evidence="4 9" id="KW-0547">Nucleotide-binding</keyword>
<dbReference type="HAMAP" id="MF_00126">
    <property type="entry name" value="Gln_tRNA_synth"/>
    <property type="match status" value="1"/>
</dbReference>
<gene>
    <name evidence="9" type="primary">glnS</name>
    <name evidence="14" type="ORF">HQN60_01060</name>
</gene>
<dbReference type="KEGG" id="dee:HQN60_01060"/>
<evidence type="ECO:0000256" key="8">
    <source>
        <dbReference type="ARBA" id="ARBA00048270"/>
    </source>
</evidence>
<keyword evidence="15" id="KW-1185">Reference proteome</keyword>
<evidence type="ECO:0000256" key="10">
    <source>
        <dbReference type="RuleBase" id="RU363037"/>
    </source>
</evidence>
<dbReference type="AlphaFoldDB" id="A0A6M8SWR5"/>
<dbReference type="GO" id="GO:0005524">
    <property type="term" value="F:ATP binding"/>
    <property type="evidence" value="ECO:0007669"/>
    <property type="project" value="UniProtKB-UniRule"/>
</dbReference>
<dbReference type="InterPro" id="IPR020061">
    <property type="entry name" value="Glu_tRNA_lig_a-bdl"/>
</dbReference>
<feature type="binding site" evidence="9">
    <location>
        <position position="236"/>
    </location>
    <ligand>
        <name>ATP</name>
        <dbReference type="ChEBI" id="CHEBI:30616"/>
    </ligand>
</feature>
<dbReference type="FunFam" id="3.40.50.620:FF:000037">
    <property type="entry name" value="Glutamine--tRNA ligase cytoplasmic"/>
    <property type="match status" value="1"/>
</dbReference>
<feature type="binding site" evidence="9">
    <location>
        <position position="72"/>
    </location>
    <ligand>
        <name>L-glutamine</name>
        <dbReference type="ChEBI" id="CHEBI:58359"/>
    </ligand>
</feature>
<evidence type="ECO:0000256" key="3">
    <source>
        <dbReference type="ARBA" id="ARBA00022598"/>
    </source>
</evidence>
<dbReference type="InterPro" id="IPR004514">
    <property type="entry name" value="Gln-tRNA-synth"/>
</dbReference>
<comment type="caution">
    <text evidence="9">Lacks conserved residue(s) required for the propagation of feature annotation.</text>
</comment>
<evidence type="ECO:0000259" key="11">
    <source>
        <dbReference type="Pfam" id="PF00749"/>
    </source>
</evidence>
<keyword evidence="2 9" id="KW-0963">Cytoplasm</keyword>
<proteinExistence type="inferred from homology"/>
<dbReference type="InterPro" id="IPR014729">
    <property type="entry name" value="Rossmann-like_a/b/a_fold"/>
</dbReference>
<accession>A0A6M8SWR5</accession>
<comment type="catalytic activity">
    <reaction evidence="8 9">
        <text>tRNA(Gln) + L-glutamine + ATP = L-glutaminyl-tRNA(Gln) + AMP + diphosphate</text>
        <dbReference type="Rhea" id="RHEA:20121"/>
        <dbReference type="Rhea" id="RHEA-COMP:9662"/>
        <dbReference type="Rhea" id="RHEA-COMP:9681"/>
        <dbReference type="ChEBI" id="CHEBI:30616"/>
        <dbReference type="ChEBI" id="CHEBI:33019"/>
        <dbReference type="ChEBI" id="CHEBI:58359"/>
        <dbReference type="ChEBI" id="CHEBI:78442"/>
        <dbReference type="ChEBI" id="CHEBI:78521"/>
        <dbReference type="ChEBI" id="CHEBI:456215"/>
        <dbReference type="EC" id="6.1.1.18"/>
    </reaction>
</comment>